<dbReference type="InterPro" id="IPR036249">
    <property type="entry name" value="Thioredoxin-like_sf"/>
</dbReference>
<proteinExistence type="inferred from homology"/>
<dbReference type="PANTHER" id="PTHR12151">
    <property type="entry name" value="ELECTRON TRANSPORT PROTIN SCO1/SENC FAMILY MEMBER"/>
    <property type="match status" value="1"/>
</dbReference>
<dbReference type="PANTHER" id="PTHR12151:SF25">
    <property type="entry name" value="LINALOOL DEHYDRATASE_ISOMERASE DOMAIN-CONTAINING PROTEIN"/>
    <property type="match status" value="1"/>
</dbReference>
<dbReference type="OrthoDB" id="9790194at2"/>
<sequence>MPDKSNRITLTVIALIAFAALVLGVFVSQYFFKESKPDLSHFHGTLLSKPRDVNPFDLTGTDQRPFNNARLNNQWTMMFFGFTRCGYLCPTTMAELGKFYRVLESQGVKTLPKVVMISIDPDRDSLDILSNYVKAFHPDFQGARGDKEAIKAMTRELGIAYAKVALNNNIDPEHYDIEHTGTVLLFNPKGELSAFFTSPQNANNLAEDYLMLTS</sequence>
<evidence type="ECO:0000256" key="1">
    <source>
        <dbReference type="ARBA" id="ARBA00010996"/>
    </source>
</evidence>
<dbReference type="Pfam" id="PF02630">
    <property type="entry name" value="SCO1-SenC"/>
    <property type="match status" value="1"/>
</dbReference>
<feature type="transmembrane region" description="Helical" evidence="4">
    <location>
        <begin position="12"/>
        <end position="32"/>
    </location>
</feature>
<dbReference type="GO" id="GO:0046872">
    <property type="term" value="F:metal ion binding"/>
    <property type="evidence" value="ECO:0007669"/>
    <property type="project" value="UniProtKB-KW"/>
</dbReference>
<comment type="similarity">
    <text evidence="1">Belongs to the SCO1/2 family.</text>
</comment>
<dbReference type="RefSeq" id="WP_131777053.1">
    <property type="nucleotide sequence ID" value="NZ_BMOB01000008.1"/>
</dbReference>
<keyword evidence="3" id="KW-1015">Disulfide bond</keyword>
<feature type="binding site" evidence="2">
    <location>
        <position position="89"/>
    </location>
    <ligand>
        <name>Cu cation</name>
        <dbReference type="ChEBI" id="CHEBI:23378"/>
    </ligand>
</feature>
<keyword evidence="2" id="KW-0479">Metal-binding</keyword>
<organism evidence="5 6">
    <name type="scientific">Legionella impletisoli</name>
    <dbReference type="NCBI Taxonomy" id="343510"/>
    <lineage>
        <taxon>Bacteria</taxon>
        <taxon>Pseudomonadati</taxon>
        <taxon>Pseudomonadota</taxon>
        <taxon>Gammaproteobacteria</taxon>
        <taxon>Legionellales</taxon>
        <taxon>Legionellaceae</taxon>
        <taxon>Legionella</taxon>
    </lineage>
</organism>
<accession>A0A917JY63</accession>
<feature type="binding site" evidence="2">
    <location>
        <position position="179"/>
    </location>
    <ligand>
        <name>Cu cation</name>
        <dbReference type="ChEBI" id="CHEBI:23378"/>
    </ligand>
</feature>
<evidence type="ECO:0000313" key="6">
    <source>
        <dbReference type="Proteomes" id="UP000630149"/>
    </source>
</evidence>
<evidence type="ECO:0000313" key="5">
    <source>
        <dbReference type="EMBL" id="GGI90155.1"/>
    </source>
</evidence>
<evidence type="ECO:0000256" key="2">
    <source>
        <dbReference type="PIRSR" id="PIRSR603782-1"/>
    </source>
</evidence>
<protein>
    <submittedName>
        <fullName evidence="5">Photosynthetic protein synthase I</fullName>
    </submittedName>
</protein>
<name>A0A917JY63_9GAMM</name>
<comment type="caution">
    <text evidence="5">The sequence shown here is derived from an EMBL/GenBank/DDBJ whole genome shotgun (WGS) entry which is preliminary data.</text>
</comment>
<keyword evidence="6" id="KW-1185">Reference proteome</keyword>
<keyword evidence="4" id="KW-0812">Transmembrane</keyword>
<dbReference type="SUPFAM" id="SSF52833">
    <property type="entry name" value="Thioredoxin-like"/>
    <property type="match status" value="1"/>
</dbReference>
<dbReference type="InterPro" id="IPR003782">
    <property type="entry name" value="SCO1/SenC"/>
</dbReference>
<keyword evidence="4" id="KW-0472">Membrane</keyword>
<evidence type="ECO:0000256" key="3">
    <source>
        <dbReference type="PIRSR" id="PIRSR603782-2"/>
    </source>
</evidence>
<dbReference type="EMBL" id="BMOB01000008">
    <property type="protein sequence ID" value="GGI90155.1"/>
    <property type="molecule type" value="Genomic_DNA"/>
</dbReference>
<dbReference type="AlphaFoldDB" id="A0A917JY63"/>
<feature type="binding site" evidence="2">
    <location>
        <position position="85"/>
    </location>
    <ligand>
        <name>Cu cation</name>
        <dbReference type="ChEBI" id="CHEBI:23378"/>
    </ligand>
</feature>
<reference evidence="5" key="2">
    <citation type="submission" date="2020-09" db="EMBL/GenBank/DDBJ databases">
        <authorList>
            <person name="Sun Q."/>
            <person name="Ohkuma M."/>
        </authorList>
    </citation>
    <scope>NUCLEOTIDE SEQUENCE</scope>
    <source>
        <strain evidence="5">JCM 13919</strain>
    </source>
</reference>
<dbReference type="Gene3D" id="3.40.30.10">
    <property type="entry name" value="Glutaredoxin"/>
    <property type="match status" value="1"/>
</dbReference>
<keyword evidence="2" id="KW-0186">Copper</keyword>
<keyword evidence="4" id="KW-1133">Transmembrane helix</keyword>
<dbReference type="Proteomes" id="UP000630149">
    <property type="component" value="Unassembled WGS sequence"/>
</dbReference>
<evidence type="ECO:0000256" key="4">
    <source>
        <dbReference type="SAM" id="Phobius"/>
    </source>
</evidence>
<feature type="disulfide bond" description="Redox-active" evidence="3">
    <location>
        <begin position="85"/>
        <end position="89"/>
    </location>
</feature>
<dbReference type="CDD" id="cd02968">
    <property type="entry name" value="SCO"/>
    <property type="match status" value="1"/>
</dbReference>
<gene>
    <name evidence="5" type="ORF">GCM10007966_18670</name>
</gene>
<reference evidence="5" key="1">
    <citation type="journal article" date="2014" name="Int. J. Syst. Evol. Microbiol.">
        <title>Complete genome sequence of Corynebacterium casei LMG S-19264T (=DSM 44701T), isolated from a smear-ripened cheese.</title>
        <authorList>
            <consortium name="US DOE Joint Genome Institute (JGI-PGF)"/>
            <person name="Walter F."/>
            <person name="Albersmeier A."/>
            <person name="Kalinowski J."/>
            <person name="Ruckert C."/>
        </authorList>
    </citation>
    <scope>NUCLEOTIDE SEQUENCE</scope>
    <source>
        <strain evidence="5">JCM 13919</strain>
    </source>
</reference>